<dbReference type="OrthoDB" id="5682357at2"/>
<evidence type="ECO:0000313" key="4">
    <source>
        <dbReference type="Proteomes" id="UP000245059"/>
    </source>
</evidence>
<evidence type="ECO:0008006" key="6">
    <source>
        <dbReference type="Google" id="ProtNLM"/>
    </source>
</evidence>
<gene>
    <name evidence="2" type="ORF">DC077_05530</name>
    <name evidence="3" type="ORF">DC078_08780</name>
</gene>
<feature type="transmembrane region" description="Helical" evidence="1">
    <location>
        <begin position="21"/>
        <end position="39"/>
    </location>
</feature>
<organism evidence="2 4">
    <name type="scientific">Ignatzschineria cameli</name>
    <dbReference type="NCBI Taxonomy" id="2182793"/>
    <lineage>
        <taxon>Bacteria</taxon>
        <taxon>Pseudomonadati</taxon>
        <taxon>Pseudomonadota</taxon>
        <taxon>Gammaproteobacteria</taxon>
        <taxon>Cardiobacteriales</taxon>
        <taxon>Ignatzschineriaceae</taxon>
        <taxon>Ignatzschineria</taxon>
    </lineage>
</organism>
<evidence type="ECO:0000313" key="2">
    <source>
        <dbReference type="EMBL" id="PWD86201.1"/>
    </source>
</evidence>
<dbReference type="Proteomes" id="UP000245059">
    <property type="component" value="Unassembled WGS sequence"/>
</dbReference>
<keyword evidence="5" id="KW-1185">Reference proteome</keyword>
<dbReference type="Proteomes" id="UP000245217">
    <property type="component" value="Unassembled WGS sequence"/>
</dbReference>
<dbReference type="EMBL" id="QEWV01000010">
    <property type="protein sequence ID" value="PWD90173.1"/>
    <property type="molecule type" value="Genomic_DNA"/>
</dbReference>
<dbReference type="Pfam" id="PF10841">
    <property type="entry name" value="DUF2644"/>
    <property type="match status" value="1"/>
</dbReference>
<keyword evidence="1" id="KW-0472">Membrane</keyword>
<protein>
    <recommendedName>
        <fullName evidence="6">DUF2644 domain-containing protein</fullName>
    </recommendedName>
</protein>
<dbReference type="InterPro" id="IPR020300">
    <property type="entry name" value="DUF2644"/>
</dbReference>
<keyword evidence="1" id="KW-0812">Transmembrane</keyword>
<feature type="transmembrane region" description="Helical" evidence="1">
    <location>
        <begin position="45"/>
        <end position="66"/>
    </location>
</feature>
<keyword evidence="1" id="KW-1133">Transmembrane helix</keyword>
<reference evidence="2" key="1">
    <citation type="journal article" date="2018" name="Genome Announc.">
        <title>Ignatzschineria cameli sp. nov., isolated from necrotic foot tissue of dromedaries (Camelus dromedarius) and associated maggots (Wohlfahrtia species) in Dubai.</title>
        <authorList>
            <person name="Tsang C.C."/>
            <person name="Tang J.Y."/>
            <person name="Fong J.Y."/>
            <person name="Kinne J."/>
            <person name="Lee H.H."/>
            <person name="Joseph M."/>
            <person name="Jose S."/>
            <person name="Schuster R.K."/>
            <person name="Tang Y."/>
            <person name="Sivakumar S."/>
            <person name="Chen J.H."/>
            <person name="Teng J.L."/>
            <person name="Lau S.K."/>
            <person name="Wernery U."/>
            <person name="Woo P.C."/>
        </authorList>
    </citation>
    <scope>NUCLEOTIDE SEQUENCE</scope>
    <source>
        <strain evidence="2">UAE-HKU57</strain>
        <strain evidence="3">UAE-HKU58</strain>
    </source>
</reference>
<dbReference type="AlphaFoldDB" id="A0A2U2AQN3"/>
<reference evidence="4 5" key="2">
    <citation type="submission" date="2018-05" db="EMBL/GenBank/DDBJ databases">
        <title>Ignatzschineria dubaiensis sp. nov., isolated from necrotic foot tissues of dromedaries (Camelus dromedarius) and associated maggots in Dubai, United Arab Emirates.</title>
        <authorList>
            <person name="Tsang C.C."/>
            <person name="Tang J.Y.M."/>
            <person name="Fong J.Y.H."/>
            <person name="Kinne J."/>
            <person name="Lee H.H."/>
            <person name="Joseph M."/>
            <person name="Jose S."/>
            <person name="Schuster R.K."/>
            <person name="Tang Y."/>
            <person name="Sivakumar S."/>
            <person name="Chen J.H.K."/>
            <person name="Teng J.L.L."/>
            <person name="Lau S.K.P."/>
            <person name="Wernery U."/>
            <person name="Woo P.C.Y."/>
        </authorList>
    </citation>
    <scope>NUCLEOTIDE SEQUENCE [LARGE SCALE GENOMIC DNA]</scope>
    <source>
        <strain evidence="4">UAE-HKU57</strain>
        <strain evidence="5">UAE-HKU58</strain>
    </source>
</reference>
<sequence length="77" mass="8462">MKNLLREIMSNDDGRYSTTNFIQVLSIIVLAVGFIYAVITQNAIASEIALFLAGIAVATPASKGWITHRRGENNEHD</sequence>
<name>A0A2U2AQN3_9GAMM</name>
<dbReference type="EMBL" id="QEWW01000003">
    <property type="protein sequence ID" value="PWD86201.1"/>
    <property type="molecule type" value="Genomic_DNA"/>
</dbReference>
<evidence type="ECO:0000256" key="1">
    <source>
        <dbReference type="SAM" id="Phobius"/>
    </source>
</evidence>
<evidence type="ECO:0000313" key="3">
    <source>
        <dbReference type="EMBL" id="PWD90173.1"/>
    </source>
</evidence>
<comment type="caution">
    <text evidence="2">The sequence shown here is derived from an EMBL/GenBank/DDBJ whole genome shotgun (WGS) entry which is preliminary data.</text>
</comment>
<proteinExistence type="predicted"/>
<accession>A0A2U2AQN3</accession>
<dbReference type="RefSeq" id="WP_109202169.1">
    <property type="nucleotide sequence ID" value="NZ_QEWS01000011.1"/>
</dbReference>
<evidence type="ECO:0000313" key="5">
    <source>
        <dbReference type="Proteomes" id="UP000245217"/>
    </source>
</evidence>